<protein>
    <submittedName>
        <fullName evidence="1">Uncharacterized protein</fullName>
    </submittedName>
</protein>
<dbReference type="AlphaFoldDB" id="A0A495K639"/>
<comment type="caution">
    <text evidence="1">The sequence shown here is derived from an EMBL/GenBank/DDBJ whole genome shotgun (WGS) entry which is preliminary data.</text>
</comment>
<name>A0A495K639_WILMA</name>
<gene>
    <name evidence="1" type="ORF">DFJ75_3514</name>
</gene>
<organism evidence="1 2">
    <name type="scientific">Williamsia marianensis</name>
    <dbReference type="NCBI Taxonomy" id="85044"/>
    <lineage>
        <taxon>Bacteria</taxon>
        <taxon>Bacillati</taxon>
        <taxon>Actinomycetota</taxon>
        <taxon>Actinomycetes</taxon>
        <taxon>Mycobacteriales</taxon>
        <taxon>Nocardiaceae</taxon>
        <taxon>Williamsia</taxon>
    </lineage>
</organism>
<accession>A0A495K639</accession>
<evidence type="ECO:0000313" key="1">
    <source>
        <dbReference type="EMBL" id="RKR96661.1"/>
    </source>
</evidence>
<dbReference type="EMBL" id="RBKV01000001">
    <property type="protein sequence ID" value="RKR96661.1"/>
    <property type="molecule type" value="Genomic_DNA"/>
</dbReference>
<sequence length="113" mass="12067">MVRSFSLDDTVKVRRLSPSVVSLPPIDSVALVAATLLATTAAKVRDPEPLAHAMPEKSRPFTTTPCCCHVLAVAMTSAGLILNVSLTSFGATPTPRLIRAERVYLRSVFTKCG</sequence>
<reference evidence="1 2" key="1">
    <citation type="submission" date="2018-10" db="EMBL/GenBank/DDBJ databases">
        <title>Sequencing the genomes of 1000 actinobacteria strains.</title>
        <authorList>
            <person name="Klenk H.-P."/>
        </authorList>
    </citation>
    <scope>NUCLEOTIDE SEQUENCE [LARGE SCALE GENOMIC DNA]</scope>
    <source>
        <strain evidence="1 2">DSM 44343</strain>
    </source>
</reference>
<evidence type="ECO:0000313" key="2">
    <source>
        <dbReference type="Proteomes" id="UP000274762"/>
    </source>
</evidence>
<proteinExistence type="predicted"/>
<dbReference type="Proteomes" id="UP000274762">
    <property type="component" value="Unassembled WGS sequence"/>
</dbReference>